<feature type="domain" description="Predicted DNA-binding protein ribbon-helix-helix" evidence="1">
    <location>
        <begin position="18"/>
        <end position="52"/>
    </location>
</feature>
<name>A0A8J6J7D6_9FIRM</name>
<dbReference type="Proteomes" id="UP000628736">
    <property type="component" value="Unassembled WGS sequence"/>
</dbReference>
<dbReference type="EMBL" id="JACOPO010000002">
    <property type="protein sequence ID" value="MBC5721845.1"/>
    <property type="molecule type" value="Genomic_DNA"/>
</dbReference>
<dbReference type="InterPro" id="IPR038733">
    <property type="entry name" value="Predicted_DNA_bind_prot_RHH"/>
</dbReference>
<dbReference type="RefSeq" id="WP_147571017.1">
    <property type="nucleotide sequence ID" value="NZ_JACOPO010000002.1"/>
</dbReference>
<protein>
    <submittedName>
        <fullName evidence="2">Ribbon-helix-helix domain-containing protein</fullName>
    </submittedName>
</protein>
<keyword evidence="3" id="KW-1185">Reference proteome</keyword>
<reference evidence="2" key="1">
    <citation type="submission" date="2020-08" db="EMBL/GenBank/DDBJ databases">
        <title>Genome public.</title>
        <authorList>
            <person name="Liu C."/>
            <person name="Sun Q."/>
        </authorList>
    </citation>
    <scope>NUCLEOTIDE SEQUENCE</scope>
    <source>
        <strain evidence="2">NSJ-23</strain>
    </source>
</reference>
<evidence type="ECO:0000313" key="2">
    <source>
        <dbReference type="EMBL" id="MBC5721845.1"/>
    </source>
</evidence>
<evidence type="ECO:0000313" key="3">
    <source>
        <dbReference type="Proteomes" id="UP000628736"/>
    </source>
</evidence>
<evidence type="ECO:0000259" key="1">
    <source>
        <dbReference type="Pfam" id="PF12651"/>
    </source>
</evidence>
<accession>A0A8J6J7D6</accession>
<organism evidence="2 3">
    <name type="scientific">Flintibacter hominis</name>
    <dbReference type="NCBI Taxonomy" id="2763048"/>
    <lineage>
        <taxon>Bacteria</taxon>
        <taxon>Bacillati</taxon>
        <taxon>Bacillota</taxon>
        <taxon>Clostridia</taxon>
        <taxon>Eubacteriales</taxon>
        <taxon>Flintibacter</taxon>
    </lineage>
</organism>
<dbReference type="Pfam" id="PF12651">
    <property type="entry name" value="RHH_3"/>
    <property type="match status" value="1"/>
</dbReference>
<sequence>MSPRTGRPPKEITKSVNLGVRLTPETADKLKMCAEKLQISRTEVIEKGIDLVEKSLKK</sequence>
<comment type="caution">
    <text evidence="2">The sequence shown here is derived from an EMBL/GenBank/DDBJ whole genome shotgun (WGS) entry which is preliminary data.</text>
</comment>
<gene>
    <name evidence="2" type="ORF">H8S11_03290</name>
</gene>
<dbReference type="AlphaFoldDB" id="A0A8J6J7D6"/>
<proteinExistence type="predicted"/>